<dbReference type="AlphaFoldDB" id="A0A9K3LFA6"/>
<evidence type="ECO:0000313" key="3">
    <source>
        <dbReference type="Proteomes" id="UP000693970"/>
    </source>
</evidence>
<feature type="region of interest" description="Disordered" evidence="1">
    <location>
        <begin position="424"/>
        <end position="452"/>
    </location>
</feature>
<organism evidence="2 3">
    <name type="scientific">Nitzschia inconspicua</name>
    <dbReference type="NCBI Taxonomy" id="303405"/>
    <lineage>
        <taxon>Eukaryota</taxon>
        <taxon>Sar</taxon>
        <taxon>Stramenopiles</taxon>
        <taxon>Ochrophyta</taxon>
        <taxon>Bacillariophyta</taxon>
        <taxon>Bacillariophyceae</taxon>
        <taxon>Bacillariophycidae</taxon>
        <taxon>Bacillariales</taxon>
        <taxon>Bacillariaceae</taxon>
        <taxon>Nitzschia</taxon>
    </lineage>
</organism>
<name>A0A9K3LFA6_9STRA</name>
<evidence type="ECO:0000313" key="2">
    <source>
        <dbReference type="EMBL" id="KAG7360840.1"/>
    </source>
</evidence>
<dbReference type="Proteomes" id="UP000693970">
    <property type="component" value="Unassembled WGS sequence"/>
</dbReference>
<proteinExistence type="predicted"/>
<dbReference type="EMBL" id="JAGRRH010000013">
    <property type="protein sequence ID" value="KAG7360840.1"/>
    <property type="molecule type" value="Genomic_DNA"/>
</dbReference>
<comment type="caution">
    <text evidence="2">The sequence shown here is derived from an EMBL/GenBank/DDBJ whole genome shotgun (WGS) entry which is preliminary data.</text>
</comment>
<evidence type="ECO:0000256" key="1">
    <source>
        <dbReference type="SAM" id="MobiDB-lite"/>
    </source>
</evidence>
<accession>A0A9K3LFA6</accession>
<feature type="region of interest" description="Disordered" evidence="1">
    <location>
        <begin position="51"/>
        <end position="72"/>
    </location>
</feature>
<keyword evidence="3" id="KW-1185">Reference proteome</keyword>
<reference evidence="2" key="1">
    <citation type="journal article" date="2021" name="Sci. Rep.">
        <title>Diploid genomic architecture of Nitzschia inconspicua, an elite biomass production diatom.</title>
        <authorList>
            <person name="Oliver A."/>
            <person name="Podell S."/>
            <person name="Pinowska A."/>
            <person name="Traller J.C."/>
            <person name="Smith S.R."/>
            <person name="McClure R."/>
            <person name="Beliaev A."/>
            <person name="Bohutskyi P."/>
            <person name="Hill E.A."/>
            <person name="Rabines A."/>
            <person name="Zheng H."/>
            <person name="Allen L.Z."/>
            <person name="Kuo A."/>
            <person name="Grigoriev I.V."/>
            <person name="Allen A.E."/>
            <person name="Hazlebeck D."/>
            <person name="Allen E.E."/>
        </authorList>
    </citation>
    <scope>NUCLEOTIDE SEQUENCE</scope>
    <source>
        <strain evidence="2">Hildebrandi</strain>
    </source>
</reference>
<gene>
    <name evidence="2" type="ORF">IV203_035939</name>
</gene>
<sequence length="654" mass="74190">MPSKYNAKSIRGWNPFWIFFSLLMLVSTLNQHIAILPAQFRPILTDRDPTPLSNSLQDPSPSPHQQRKIQTGGACWRRCPHIRRNHIVMNVRQKAGLNDRQYIIECMAHIAGFLCANLHIPSPRTWFYPYHNRGVPLPISADWSDYQNWTWTVPDMQGKPVTNTLYELPALSSTTTFNINANISVFPLYSLESFLNRRISPNGQTWYSTMDVSPFPKHHFVANRNVALEQILAMNDIVDDQWKLLGNGVNECDIGGFLWEVPINPYEMKLFGDRLRVALKARNRTILPSFPDNLPRRKRGCQYVSKSPSRFVREVVRRVWDDVHESTATIGYLHIRRGDAVAQCNTTIPKMRLYLSCSLANTAKSGNIKLLVSTDEKDPAYLEEVRIILQDMYPHVKMVHLDPLIEGHSEIFARELDMTVEAESVPAPEVTPKEEKAPDAPETDKKEETADAAPKKSVFAMMCGCFSGAKKAPAEEKLEETKKEEESTKKEEEPEAEKPKDAACHFVAFADTIGIKVHEFTSFKDDSFLNAFLERLVLIATCMPHNRKAMIHMTDIVKAYWISKPRPGPQLSYWNKVVDASPKGAEAVEACGDRVQAVDAVPGAMEFGFPTYFSSSEALQVQAPQKAKRIKRFRCNFLCIELPLFSPPNPACRN</sequence>
<feature type="region of interest" description="Disordered" evidence="1">
    <location>
        <begin position="474"/>
        <end position="499"/>
    </location>
</feature>
<reference evidence="2" key="2">
    <citation type="submission" date="2021-04" db="EMBL/GenBank/DDBJ databases">
        <authorList>
            <person name="Podell S."/>
        </authorList>
    </citation>
    <scope>NUCLEOTIDE SEQUENCE</scope>
    <source>
        <strain evidence="2">Hildebrandi</strain>
    </source>
</reference>
<feature type="compositionally biased region" description="Basic and acidic residues" evidence="1">
    <location>
        <begin position="431"/>
        <end position="449"/>
    </location>
</feature>
<protein>
    <submittedName>
        <fullName evidence="2">Uncharacterized protein</fullName>
    </submittedName>
</protein>
<dbReference type="OrthoDB" id="49403at2759"/>